<keyword evidence="4" id="KW-1185">Reference proteome</keyword>
<dbReference type="InterPro" id="IPR001909">
    <property type="entry name" value="KRAB"/>
</dbReference>
<dbReference type="PANTHER" id="PTHR23232:SF118">
    <property type="entry name" value="ZINC FINGER PROTEIN 746"/>
    <property type="match status" value="1"/>
</dbReference>
<feature type="domain" description="KRAB" evidence="1">
    <location>
        <begin position="6"/>
        <end position="66"/>
    </location>
</feature>
<dbReference type="AlphaFoldDB" id="A0A7L0UQ41"/>
<evidence type="ECO:0000259" key="1">
    <source>
        <dbReference type="PROSITE" id="PS50805"/>
    </source>
</evidence>
<sequence length="66" mass="7544">WSQVPLTFDDVSVYFNEQEWARLERWQKELYRAVMRGNYETLVSLGKERGGAGSLPGRLDGSSPPL</sequence>
<feature type="non-terminal residue" evidence="2">
    <location>
        <position position="66"/>
    </location>
</feature>
<feature type="non-terminal residue" evidence="2">
    <location>
        <position position="1"/>
    </location>
</feature>
<dbReference type="InterPro" id="IPR036051">
    <property type="entry name" value="KRAB_dom_sf"/>
</dbReference>
<dbReference type="EMBL" id="VXAQ01007241">
    <property type="protein sequence ID" value="NXL69117.1"/>
    <property type="molecule type" value="Genomic_DNA"/>
</dbReference>
<proteinExistence type="predicted"/>
<reference evidence="2 4" key="1">
    <citation type="submission" date="2019-09" db="EMBL/GenBank/DDBJ databases">
        <title>Bird 10,000 Genomes (B10K) Project - Family phase.</title>
        <authorList>
            <person name="Zhang G."/>
        </authorList>
    </citation>
    <scope>NUCLEOTIDE SEQUENCE [LARGE SCALE GENOMIC DNA]</scope>
    <source>
        <strain evidence="2">B10K-DU-008-62</strain>
        <tissue evidence="2">Mixed tissue sample</tissue>
    </source>
</reference>
<comment type="caution">
    <text evidence="2">The sequence shown here is derived from an EMBL/GenBank/DDBJ whole genome shotgun (WGS) entry which is preliminary data.</text>
</comment>
<protein>
    <submittedName>
        <fullName evidence="2">ZN783 protein</fullName>
    </submittedName>
</protein>
<dbReference type="EMBL" id="VXAQ01007362">
    <property type="protein sequence ID" value="NXL69118.1"/>
    <property type="molecule type" value="Genomic_DNA"/>
</dbReference>
<dbReference type="Proteomes" id="UP000568556">
    <property type="component" value="Unassembled WGS sequence"/>
</dbReference>
<dbReference type="SUPFAM" id="SSF109640">
    <property type="entry name" value="KRAB domain (Kruppel-associated box)"/>
    <property type="match status" value="1"/>
</dbReference>
<gene>
    <name evidence="2" type="primary">Znf783_0</name>
    <name evidence="3" type="synonym">Znf783_1</name>
    <name evidence="3" type="ORF">CHOACU_R15024</name>
    <name evidence="2" type="ORF">CHOACU_R15178</name>
</gene>
<evidence type="ECO:0000313" key="4">
    <source>
        <dbReference type="Proteomes" id="UP000568556"/>
    </source>
</evidence>
<accession>A0A7L0UQ41</accession>
<evidence type="ECO:0000313" key="2">
    <source>
        <dbReference type="EMBL" id="NXL69117.1"/>
    </source>
</evidence>
<dbReference type="Gene3D" id="6.10.140.140">
    <property type="match status" value="1"/>
</dbReference>
<dbReference type="SMART" id="SM00349">
    <property type="entry name" value="KRAB"/>
    <property type="match status" value="1"/>
</dbReference>
<dbReference type="InterPro" id="IPR050169">
    <property type="entry name" value="Krueppel_C2H2_ZnF"/>
</dbReference>
<dbReference type="Pfam" id="PF01352">
    <property type="entry name" value="KRAB"/>
    <property type="match status" value="1"/>
</dbReference>
<dbReference type="PROSITE" id="PS50805">
    <property type="entry name" value="KRAB"/>
    <property type="match status" value="1"/>
</dbReference>
<evidence type="ECO:0000313" key="3">
    <source>
        <dbReference type="EMBL" id="NXL69118.1"/>
    </source>
</evidence>
<dbReference type="CDD" id="cd07765">
    <property type="entry name" value="KRAB_A-box"/>
    <property type="match status" value="1"/>
</dbReference>
<organism evidence="2 4">
    <name type="scientific">Chordeiles acutipennis</name>
    <name type="common">Lesser nighthawk</name>
    <name type="synonym">Caprimulgus acutipennis</name>
    <dbReference type="NCBI Taxonomy" id="118183"/>
    <lineage>
        <taxon>Eukaryota</taxon>
        <taxon>Metazoa</taxon>
        <taxon>Chordata</taxon>
        <taxon>Craniata</taxon>
        <taxon>Vertebrata</taxon>
        <taxon>Euteleostomi</taxon>
        <taxon>Archelosauria</taxon>
        <taxon>Archosauria</taxon>
        <taxon>Dinosauria</taxon>
        <taxon>Saurischia</taxon>
        <taxon>Theropoda</taxon>
        <taxon>Coelurosauria</taxon>
        <taxon>Aves</taxon>
        <taxon>Neognathae</taxon>
        <taxon>Neoaves</taxon>
        <taxon>Strisores</taxon>
        <taxon>Caprimulgiformes</taxon>
        <taxon>Caprimulgidae</taxon>
        <taxon>Chordeilinae</taxon>
        <taxon>Chordeiles</taxon>
    </lineage>
</organism>
<dbReference type="PANTHER" id="PTHR23232">
    <property type="entry name" value="KRAB DOMAIN C2H2 ZINC FINGER"/>
    <property type="match status" value="1"/>
</dbReference>
<dbReference type="OrthoDB" id="9892686at2759"/>
<dbReference type="GO" id="GO:0006355">
    <property type="term" value="P:regulation of DNA-templated transcription"/>
    <property type="evidence" value="ECO:0007669"/>
    <property type="project" value="InterPro"/>
</dbReference>
<name>A0A7L0UQ41_CHOAC</name>